<dbReference type="NCBIfam" id="TIGR00093">
    <property type="entry name" value="pseudouridine synthase"/>
    <property type="match status" value="1"/>
</dbReference>
<accession>A0A2S9X127</accession>
<evidence type="ECO:0000256" key="1">
    <source>
        <dbReference type="ARBA" id="ARBA00023235"/>
    </source>
</evidence>
<dbReference type="EMBL" id="MTBD01000030">
    <property type="protein sequence ID" value="PRP69403.1"/>
    <property type="molecule type" value="Genomic_DNA"/>
</dbReference>
<dbReference type="OrthoDB" id="9807213at2"/>
<dbReference type="SUPFAM" id="SSF55120">
    <property type="entry name" value="Pseudouridine synthase"/>
    <property type="match status" value="1"/>
</dbReference>
<dbReference type="Pfam" id="PF00849">
    <property type="entry name" value="PseudoU_synth_2"/>
    <property type="match status" value="1"/>
</dbReference>
<dbReference type="GO" id="GO:0001522">
    <property type="term" value="P:pseudouridine synthesis"/>
    <property type="evidence" value="ECO:0007669"/>
    <property type="project" value="InterPro"/>
</dbReference>
<organism evidence="4 5">
    <name type="scientific">Chromobacterium amazonense</name>
    <dbReference type="NCBI Taxonomy" id="1382803"/>
    <lineage>
        <taxon>Bacteria</taxon>
        <taxon>Pseudomonadati</taxon>
        <taxon>Pseudomonadota</taxon>
        <taxon>Betaproteobacteria</taxon>
        <taxon>Neisseriales</taxon>
        <taxon>Chromobacteriaceae</taxon>
        <taxon>Chromobacterium</taxon>
    </lineage>
</organism>
<dbReference type="GO" id="GO:0006396">
    <property type="term" value="P:RNA processing"/>
    <property type="evidence" value="ECO:0007669"/>
    <property type="project" value="UniProtKB-ARBA"/>
</dbReference>
<feature type="region of interest" description="Disordered" evidence="2">
    <location>
        <begin position="182"/>
        <end position="223"/>
    </location>
</feature>
<feature type="domain" description="Pseudouridine synthase RsuA/RluA-like" evidence="3">
    <location>
        <begin position="3"/>
        <end position="147"/>
    </location>
</feature>
<dbReference type="GO" id="GO:0003723">
    <property type="term" value="F:RNA binding"/>
    <property type="evidence" value="ECO:0007669"/>
    <property type="project" value="InterPro"/>
</dbReference>
<reference evidence="4 5" key="1">
    <citation type="submission" date="2017-01" db="EMBL/GenBank/DDBJ databases">
        <title>New insights into the genetic diversity of Chromobacterium isolated from tropical freshwater lake.</title>
        <authorList>
            <person name="Santos A.B."/>
            <person name="Nascimento A.M."/>
            <person name="Da Silva P.C."/>
        </authorList>
    </citation>
    <scope>NUCLEOTIDE SEQUENCE [LARGE SCALE GENOMIC DNA]</scope>
    <source>
        <strain evidence="4 5">56AF</strain>
    </source>
</reference>
<dbReference type="InterPro" id="IPR020094">
    <property type="entry name" value="TruA/RsuA/RluB/E/F_N"/>
</dbReference>
<dbReference type="AlphaFoldDB" id="A0A2S9X127"/>
<evidence type="ECO:0000256" key="2">
    <source>
        <dbReference type="SAM" id="MobiDB-lite"/>
    </source>
</evidence>
<dbReference type="PANTHER" id="PTHR47683">
    <property type="entry name" value="PSEUDOURIDINE SYNTHASE FAMILY PROTEIN-RELATED"/>
    <property type="match status" value="1"/>
</dbReference>
<dbReference type="InterPro" id="IPR006145">
    <property type="entry name" value="PsdUridine_synth_RsuA/RluA"/>
</dbReference>
<evidence type="ECO:0000313" key="4">
    <source>
        <dbReference type="EMBL" id="PRP69403.1"/>
    </source>
</evidence>
<evidence type="ECO:0000313" key="5">
    <source>
        <dbReference type="Proteomes" id="UP000239469"/>
    </source>
</evidence>
<name>A0A2S9X127_9NEIS</name>
<proteinExistence type="predicted"/>
<protein>
    <submittedName>
        <fullName evidence="4">Pseudouridine synthase</fullName>
    </submittedName>
</protein>
<dbReference type="RefSeq" id="WP_106077569.1">
    <property type="nucleotide sequence ID" value="NZ_MTBD01000030.1"/>
</dbReference>
<comment type="caution">
    <text evidence="4">The sequence shown here is derived from an EMBL/GenBank/DDBJ whole genome shotgun (WGS) entry which is preliminary data.</text>
</comment>
<dbReference type="Proteomes" id="UP000239469">
    <property type="component" value="Unassembled WGS sequence"/>
</dbReference>
<sequence>MPQLILLNKPYGVICQFSDHPTHPTLKSCVPLPGVYPAGRLDTDSEGLLLLTGDGTLQHRIADPRWKLPKTYWVQVEGEPKEEQLEMLRAGVALGDFVTRPAQVRRIETPELWPRNPPVRFRKTVPDCWLEIIISEGKNRQVRRMTAKAGLPTLRLVRVAIGPWRLDGLQPGEMRQLEVSLQDLPRSGAAGRKPGARASDRSQPPAAKGGKGPTFRFARNRKD</sequence>
<dbReference type="Gene3D" id="3.30.70.1560">
    <property type="entry name" value="Alpha-L RNA-binding motif"/>
    <property type="match status" value="1"/>
</dbReference>
<evidence type="ECO:0000259" key="3">
    <source>
        <dbReference type="Pfam" id="PF00849"/>
    </source>
</evidence>
<gene>
    <name evidence="4" type="ORF">BUE93_16605</name>
</gene>
<dbReference type="Gene3D" id="3.30.70.580">
    <property type="entry name" value="Pseudouridine synthase I, catalytic domain, N-terminal subdomain"/>
    <property type="match status" value="1"/>
</dbReference>
<dbReference type="GO" id="GO:0140098">
    <property type="term" value="F:catalytic activity, acting on RNA"/>
    <property type="evidence" value="ECO:0007669"/>
    <property type="project" value="UniProtKB-ARBA"/>
</dbReference>
<dbReference type="InterPro" id="IPR050343">
    <property type="entry name" value="RsuA_PseudoU_synthase"/>
</dbReference>
<dbReference type="InterPro" id="IPR042092">
    <property type="entry name" value="PsdUridine_s_RsuA/RluB/E/F_cat"/>
</dbReference>
<dbReference type="InterPro" id="IPR000748">
    <property type="entry name" value="PsdUridine_synth_RsuA/RluB/E/F"/>
</dbReference>
<keyword evidence="1" id="KW-0413">Isomerase</keyword>
<dbReference type="GO" id="GO:0009982">
    <property type="term" value="F:pseudouridine synthase activity"/>
    <property type="evidence" value="ECO:0007669"/>
    <property type="project" value="InterPro"/>
</dbReference>
<dbReference type="InterPro" id="IPR020103">
    <property type="entry name" value="PsdUridine_synth_cat_dom_sf"/>
</dbReference>
<dbReference type="PANTHER" id="PTHR47683:SF2">
    <property type="entry name" value="RNA-BINDING S4 DOMAIN-CONTAINING PROTEIN"/>
    <property type="match status" value="1"/>
</dbReference>